<reference evidence="13 14" key="1">
    <citation type="submission" date="2018-06" db="EMBL/GenBank/DDBJ databases">
        <authorList>
            <consortium name="Pathogen Informatics"/>
            <person name="Doyle S."/>
        </authorList>
    </citation>
    <scope>NUCLEOTIDE SEQUENCE [LARGE SCALE GENOMIC DNA]</scope>
    <source>
        <strain evidence="13 14">NCTC12264</strain>
    </source>
</reference>
<dbReference type="PROSITE" id="PS52015">
    <property type="entry name" value="TONB_CTD"/>
    <property type="match status" value="1"/>
</dbReference>
<keyword evidence="9 11" id="KW-0472">Membrane</keyword>
<evidence type="ECO:0000259" key="12">
    <source>
        <dbReference type="PROSITE" id="PS52015"/>
    </source>
</evidence>
<organism evidence="13 14">
    <name type="scientific">Campylobacter upsaliensis</name>
    <dbReference type="NCBI Taxonomy" id="28080"/>
    <lineage>
        <taxon>Bacteria</taxon>
        <taxon>Pseudomonadati</taxon>
        <taxon>Campylobacterota</taxon>
        <taxon>Epsilonproteobacteria</taxon>
        <taxon>Campylobacterales</taxon>
        <taxon>Campylobacteraceae</taxon>
        <taxon>Campylobacter</taxon>
    </lineage>
</organism>
<evidence type="ECO:0000256" key="10">
    <source>
        <dbReference type="SAM" id="MobiDB-lite"/>
    </source>
</evidence>
<keyword evidence="6 11" id="KW-0812">Transmembrane</keyword>
<evidence type="ECO:0000256" key="4">
    <source>
        <dbReference type="ARBA" id="ARBA00022475"/>
    </source>
</evidence>
<evidence type="ECO:0000256" key="7">
    <source>
        <dbReference type="ARBA" id="ARBA00022927"/>
    </source>
</evidence>
<dbReference type="RefSeq" id="WP_115629299.1">
    <property type="nucleotide sequence ID" value="NZ_JANKIR010000006.1"/>
</dbReference>
<dbReference type="GO" id="GO:0031992">
    <property type="term" value="F:energy transducer activity"/>
    <property type="evidence" value="ECO:0007669"/>
    <property type="project" value="TreeGrafter"/>
</dbReference>
<sequence length="226" mass="25870">MKNALLNTKAQASYITFLVFLPLLFTLIYTHSLFKTQINKEESFELKMSYFTPKDNHLVSEKQTLDPKQSFKIAQKDNYLVPEKQTLDPKQSFKIAPKKSQSKTSAKPLNERIENSNLKSNESVKSSNLSSKQSEEIALNKIREAIQKAQIYPLIAQKKRMSGVVKVEFIWKSDKTLADLKIIQSSGYTLLDKSALESIRKASLNFPSYERNLKITLPISYEIKSL</sequence>
<proteinExistence type="inferred from homology"/>
<evidence type="ECO:0000256" key="2">
    <source>
        <dbReference type="ARBA" id="ARBA00006555"/>
    </source>
</evidence>
<dbReference type="EMBL" id="UFUZ01000001">
    <property type="protein sequence ID" value="SUX26296.1"/>
    <property type="molecule type" value="Genomic_DNA"/>
</dbReference>
<dbReference type="InterPro" id="IPR006260">
    <property type="entry name" value="TonB/TolA_C"/>
</dbReference>
<evidence type="ECO:0000256" key="8">
    <source>
        <dbReference type="ARBA" id="ARBA00022989"/>
    </source>
</evidence>
<dbReference type="Proteomes" id="UP000254161">
    <property type="component" value="Unassembled WGS sequence"/>
</dbReference>
<comment type="subcellular location">
    <subcellularLocation>
        <location evidence="1">Cell inner membrane</location>
        <topology evidence="1">Single-pass membrane protein</topology>
        <orientation evidence="1">Periplasmic side</orientation>
    </subcellularLocation>
</comment>
<feature type="compositionally biased region" description="Low complexity" evidence="10">
    <location>
        <begin position="115"/>
        <end position="130"/>
    </location>
</feature>
<dbReference type="GO" id="GO:0098797">
    <property type="term" value="C:plasma membrane protein complex"/>
    <property type="evidence" value="ECO:0007669"/>
    <property type="project" value="TreeGrafter"/>
</dbReference>
<evidence type="ECO:0000256" key="9">
    <source>
        <dbReference type="ARBA" id="ARBA00023136"/>
    </source>
</evidence>
<dbReference type="PANTHER" id="PTHR33446">
    <property type="entry name" value="PROTEIN TONB-RELATED"/>
    <property type="match status" value="1"/>
</dbReference>
<dbReference type="AlphaFoldDB" id="A0A381EH49"/>
<keyword evidence="3" id="KW-0813">Transport</keyword>
<evidence type="ECO:0000313" key="14">
    <source>
        <dbReference type="Proteomes" id="UP000254161"/>
    </source>
</evidence>
<dbReference type="GO" id="GO:0055085">
    <property type="term" value="P:transmembrane transport"/>
    <property type="evidence" value="ECO:0007669"/>
    <property type="project" value="InterPro"/>
</dbReference>
<evidence type="ECO:0000256" key="5">
    <source>
        <dbReference type="ARBA" id="ARBA00022519"/>
    </source>
</evidence>
<dbReference type="SUPFAM" id="SSF74653">
    <property type="entry name" value="TolA/TonB C-terminal domain"/>
    <property type="match status" value="1"/>
</dbReference>
<feature type="region of interest" description="Disordered" evidence="10">
    <location>
        <begin position="91"/>
        <end position="130"/>
    </location>
</feature>
<dbReference type="InterPro" id="IPR037682">
    <property type="entry name" value="TonB_C"/>
</dbReference>
<dbReference type="Gene3D" id="3.30.1150.10">
    <property type="match status" value="1"/>
</dbReference>
<gene>
    <name evidence="13" type="primary">tonB2</name>
    <name evidence="13" type="ORF">NCTC12264_00518</name>
</gene>
<protein>
    <submittedName>
        <fullName evidence="13">Periplasmic protein TonB</fullName>
    </submittedName>
</protein>
<feature type="domain" description="TonB C-terminal" evidence="12">
    <location>
        <begin position="137"/>
        <end position="226"/>
    </location>
</feature>
<accession>A0A381EH49</accession>
<evidence type="ECO:0000256" key="1">
    <source>
        <dbReference type="ARBA" id="ARBA00004383"/>
    </source>
</evidence>
<keyword evidence="4" id="KW-1003">Cell membrane</keyword>
<dbReference type="GO" id="GO:0015031">
    <property type="term" value="P:protein transport"/>
    <property type="evidence" value="ECO:0007669"/>
    <property type="project" value="UniProtKB-KW"/>
</dbReference>
<evidence type="ECO:0000256" key="6">
    <source>
        <dbReference type="ARBA" id="ARBA00022692"/>
    </source>
</evidence>
<keyword evidence="7" id="KW-0653">Protein transport</keyword>
<dbReference type="Pfam" id="PF03544">
    <property type="entry name" value="TonB_C"/>
    <property type="match status" value="1"/>
</dbReference>
<keyword evidence="5" id="KW-0997">Cell inner membrane</keyword>
<evidence type="ECO:0000256" key="3">
    <source>
        <dbReference type="ARBA" id="ARBA00022448"/>
    </source>
</evidence>
<name>A0A381EH49_CAMUP</name>
<evidence type="ECO:0000256" key="11">
    <source>
        <dbReference type="SAM" id="Phobius"/>
    </source>
</evidence>
<feature type="transmembrane region" description="Helical" evidence="11">
    <location>
        <begin position="12"/>
        <end position="30"/>
    </location>
</feature>
<comment type="similarity">
    <text evidence="2">Belongs to the TonB family.</text>
</comment>
<evidence type="ECO:0000313" key="13">
    <source>
        <dbReference type="EMBL" id="SUX26296.1"/>
    </source>
</evidence>
<dbReference type="InterPro" id="IPR051045">
    <property type="entry name" value="TonB-dependent_transducer"/>
</dbReference>
<dbReference type="PANTHER" id="PTHR33446:SF2">
    <property type="entry name" value="PROTEIN TONB"/>
    <property type="match status" value="1"/>
</dbReference>
<dbReference type="NCBIfam" id="TIGR01352">
    <property type="entry name" value="tonB_Cterm"/>
    <property type="match status" value="1"/>
</dbReference>
<keyword evidence="8 11" id="KW-1133">Transmembrane helix</keyword>